<dbReference type="GO" id="GO:0042602">
    <property type="term" value="F:riboflavin reductase (NADPH) activity"/>
    <property type="evidence" value="ECO:0007669"/>
    <property type="project" value="TreeGrafter"/>
</dbReference>
<evidence type="ECO:0000259" key="1">
    <source>
        <dbReference type="Pfam" id="PF13460"/>
    </source>
</evidence>
<organism evidence="2 3">
    <name type="scientific">Arthrobacter glacialis</name>
    <dbReference type="NCBI Taxonomy" id="1664"/>
    <lineage>
        <taxon>Bacteria</taxon>
        <taxon>Bacillati</taxon>
        <taxon>Actinomycetota</taxon>
        <taxon>Actinomycetes</taxon>
        <taxon>Micrococcales</taxon>
        <taxon>Micrococcaceae</taxon>
        <taxon>Arthrobacter</taxon>
    </lineage>
</organism>
<dbReference type="PANTHER" id="PTHR43355">
    <property type="entry name" value="FLAVIN REDUCTASE (NADPH)"/>
    <property type="match status" value="1"/>
</dbReference>
<dbReference type="Pfam" id="PF13460">
    <property type="entry name" value="NAD_binding_10"/>
    <property type="match status" value="1"/>
</dbReference>
<accession>A0A2S3ZS11</accession>
<dbReference type="EMBL" id="PPXC01000018">
    <property type="protein sequence ID" value="POH72018.1"/>
    <property type="molecule type" value="Genomic_DNA"/>
</dbReference>
<dbReference type="InterPro" id="IPR016040">
    <property type="entry name" value="NAD(P)-bd_dom"/>
</dbReference>
<proteinExistence type="predicted"/>
<name>A0A2S3ZS11_ARTGL</name>
<dbReference type="InterPro" id="IPR051606">
    <property type="entry name" value="Polyketide_Oxido-like"/>
</dbReference>
<dbReference type="GO" id="GO:0004074">
    <property type="term" value="F:biliverdin reductase [NAD(P)H] activity"/>
    <property type="evidence" value="ECO:0007669"/>
    <property type="project" value="TreeGrafter"/>
</dbReference>
<dbReference type="AlphaFoldDB" id="A0A2S3ZS11"/>
<dbReference type="Gene3D" id="3.40.50.720">
    <property type="entry name" value="NAD(P)-binding Rossmann-like Domain"/>
    <property type="match status" value="1"/>
</dbReference>
<dbReference type="SUPFAM" id="SSF51735">
    <property type="entry name" value="NAD(P)-binding Rossmann-fold domains"/>
    <property type="match status" value="1"/>
</dbReference>
<reference evidence="2 3" key="1">
    <citation type="submission" date="2018-01" db="EMBL/GenBank/DDBJ databases">
        <title>Arthrobacter sp. nov., from glaciers in China.</title>
        <authorList>
            <person name="Liu Q."/>
            <person name="Xin Y.-H."/>
        </authorList>
    </citation>
    <scope>NUCLEOTIDE SEQUENCE [LARGE SCALE GENOMIC DNA]</scope>
    <source>
        <strain evidence="2 3">HLT2-12-2</strain>
    </source>
</reference>
<dbReference type="InterPro" id="IPR036291">
    <property type="entry name" value="NAD(P)-bd_dom_sf"/>
</dbReference>
<dbReference type="Proteomes" id="UP000237061">
    <property type="component" value="Unassembled WGS sequence"/>
</dbReference>
<protein>
    <submittedName>
        <fullName evidence="2">Epimerase</fullName>
    </submittedName>
</protein>
<sequence>MFAPAVAPGALATTELSALRAPVSFSKTSTASTTKEEFVKITIIGGSKGTGAQLASLALQAGHSVTVLSRSGNAPAGTRAITGNATDPVAAAEAVAGADVVVVTVGGAKGVNHQRAAVTRTIIAAMQAAGVRRLVVQSSLGAGDSASALPAPIRLITQLVLGRALADHNEQELAVTTSGLDWTVVRPAGLTNKVPSGTWTALGATGEGKPYGSIPRGDLAACMLEILDNDSTHGSALSLSSR</sequence>
<gene>
    <name evidence="2" type="ORF">CVS27_17695</name>
</gene>
<evidence type="ECO:0000313" key="3">
    <source>
        <dbReference type="Proteomes" id="UP000237061"/>
    </source>
</evidence>
<dbReference type="PANTHER" id="PTHR43355:SF2">
    <property type="entry name" value="FLAVIN REDUCTASE (NADPH)"/>
    <property type="match status" value="1"/>
</dbReference>
<feature type="domain" description="NAD(P)-binding" evidence="1">
    <location>
        <begin position="45"/>
        <end position="229"/>
    </location>
</feature>
<keyword evidence="3" id="KW-1185">Reference proteome</keyword>
<comment type="caution">
    <text evidence="2">The sequence shown here is derived from an EMBL/GenBank/DDBJ whole genome shotgun (WGS) entry which is preliminary data.</text>
</comment>
<evidence type="ECO:0000313" key="2">
    <source>
        <dbReference type="EMBL" id="POH72018.1"/>
    </source>
</evidence>